<feature type="region of interest" description="Disordered" evidence="1">
    <location>
        <begin position="1"/>
        <end position="28"/>
    </location>
</feature>
<feature type="compositionally biased region" description="Basic and acidic residues" evidence="1">
    <location>
        <begin position="83"/>
        <end position="106"/>
    </location>
</feature>
<proteinExistence type="predicted"/>
<feature type="region of interest" description="Disordered" evidence="1">
    <location>
        <begin position="56"/>
        <end position="106"/>
    </location>
</feature>
<evidence type="ECO:0000313" key="3">
    <source>
        <dbReference type="Proteomes" id="UP001335648"/>
    </source>
</evidence>
<accession>A0AAN7YBZ9</accession>
<name>A0AAN7YBZ9_9TELE</name>
<evidence type="ECO:0000313" key="2">
    <source>
        <dbReference type="EMBL" id="KAK5874959.1"/>
    </source>
</evidence>
<dbReference type="AlphaFoldDB" id="A0AAN7YBZ9"/>
<protein>
    <submittedName>
        <fullName evidence="2">Uncharacterized protein</fullName>
    </submittedName>
</protein>
<sequence>MNLNASEDSSAEKVPQGTYSKAAKGIRSSDKALVRIIPIKKACFLHRLTLIDAWADGGEEEDDQTDGGGAQRGRNTSTSASPHLRENEKDWKRDSYKDRQESVRQI</sequence>
<reference evidence="2 3" key="1">
    <citation type="journal article" date="2023" name="Mol. Biol. Evol.">
        <title>Genomics of Secondarily Temperate Adaptation in the Only Non-Antarctic Icefish.</title>
        <authorList>
            <person name="Rivera-Colon A.G."/>
            <person name="Rayamajhi N."/>
            <person name="Minhas B.F."/>
            <person name="Madrigal G."/>
            <person name="Bilyk K.T."/>
            <person name="Yoon V."/>
            <person name="Hune M."/>
            <person name="Gregory S."/>
            <person name="Cheng C.H.C."/>
            <person name="Catchen J.M."/>
        </authorList>
    </citation>
    <scope>NUCLEOTIDE SEQUENCE [LARGE SCALE GENOMIC DNA]</scope>
    <source>
        <strain evidence="2">JC2023a</strain>
    </source>
</reference>
<evidence type="ECO:0000256" key="1">
    <source>
        <dbReference type="SAM" id="MobiDB-lite"/>
    </source>
</evidence>
<gene>
    <name evidence="2" type="ORF">CesoFtcFv8_027497</name>
</gene>
<keyword evidence="3" id="KW-1185">Reference proteome</keyword>
<organism evidence="2 3">
    <name type="scientific">Champsocephalus esox</name>
    <name type="common">pike icefish</name>
    <dbReference type="NCBI Taxonomy" id="159716"/>
    <lineage>
        <taxon>Eukaryota</taxon>
        <taxon>Metazoa</taxon>
        <taxon>Chordata</taxon>
        <taxon>Craniata</taxon>
        <taxon>Vertebrata</taxon>
        <taxon>Euteleostomi</taxon>
        <taxon>Actinopterygii</taxon>
        <taxon>Neopterygii</taxon>
        <taxon>Teleostei</taxon>
        <taxon>Neoteleostei</taxon>
        <taxon>Acanthomorphata</taxon>
        <taxon>Eupercaria</taxon>
        <taxon>Perciformes</taxon>
        <taxon>Notothenioidei</taxon>
        <taxon>Channichthyidae</taxon>
        <taxon>Champsocephalus</taxon>
    </lineage>
</organism>
<dbReference type="Proteomes" id="UP001335648">
    <property type="component" value="Unassembled WGS sequence"/>
</dbReference>
<dbReference type="EMBL" id="JAULUE010002069">
    <property type="protein sequence ID" value="KAK5874959.1"/>
    <property type="molecule type" value="Genomic_DNA"/>
</dbReference>
<comment type="caution">
    <text evidence="2">The sequence shown here is derived from an EMBL/GenBank/DDBJ whole genome shotgun (WGS) entry which is preliminary data.</text>
</comment>